<accession>A0ABT9B9K0</accession>
<sequence>MLASATIIAALNITVSNVNITVSGFAITVSGFAITVSDVTITVFDVNITVSNVNITVFGTAAGEADAKPLAAVSCARVIGWDRPAVAGAG</sequence>
<proteinExistence type="predicted"/>
<dbReference type="EMBL" id="JAUQSY010000001">
    <property type="protein sequence ID" value="MDO7873371.1"/>
    <property type="molecule type" value="Genomic_DNA"/>
</dbReference>
<evidence type="ECO:0000313" key="1">
    <source>
        <dbReference type="EMBL" id="MDO7873371.1"/>
    </source>
</evidence>
<evidence type="ECO:0000313" key="2">
    <source>
        <dbReference type="Proteomes" id="UP001176429"/>
    </source>
</evidence>
<dbReference type="Proteomes" id="UP001176429">
    <property type="component" value="Unassembled WGS sequence"/>
</dbReference>
<gene>
    <name evidence="1" type="ORF">Q5H93_01415</name>
</gene>
<reference evidence="1" key="1">
    <citation type="submission" date="2023-07" db="EMBL/GenBank/DDBJ databases">
        <authorList>
            <person name="Kim M.K."/>
        </authorList>
    </citation>
    <scope>NUCLEOTIDE SEQUENCE</scope>
    <source>
        <strain evidence="1">ASUV-10-1</strain>
    </source>
</reference>
<dbReference type="RefSeq" id="WP_305004686.1">
    <property type="nucleotide sequence ID" value="NZ_JAUQSY010000001.1"/>
</dbReference>
<organism evidence="1 2">
    <name type="scientific">Hymenobacter aranciens</name>
    <dbReference type="NCBI Taxonomy" id="3063996"/>
    <lineage>
        <taxon>Bacteria</taxon>
        <taxon>Pseudomonadati</taxon>
        <taxon>Bacteroidota</taxon>
        <taxon>Cytophagia</taxon>
        <taxon>Cytophagales</taxon>
        <taxon>Hymenobacteraceae</taxon>
        <taxon>Hymenobacter</taxon>
    </lineage>
</organism>
<name>A0ABT9B9K0_9BACT</name>
<comment type="caution">
    <text evidence="1">The sequence shown here is derived from an EMBL/GenBank/DDBJ whole genome shotgun (WGS) entry which is preliminary data.</text>
</comment>
<keyword evidence="2" id="KW-1185">Reference proteome</keyword>
<protein>
    <submittedName>
        <fullName evidence="1">Uncharacterized protein</fullName>
    </submittedName>
</protein>